<feature type="compositionally biased region" description="Low complexity" evidence="7">
    <location>
        <begin position="617"/>
        <end position="633"/>
    </location>
</feature>
<evidence type="ECO:0000256" key="6">
    <source>
        <dbReference type="PIRNR" id="PIRNR002291"/>
    </source>
</evidence>
<feature type="region of interest" description="Disordered" evidence="7">
    <location>
        <begin position="666"/>
        <end position="701"/>
    </location>
</feature>
<dbReference type="HOGENOM" id="CLU_006320_4_4_1"/>
<keyword evidence="10" id="KW-1185">Reference proteome</keyword>
<dbReference type="InterPro" id="IPR026739">
    <property type="entry name" value="AP_beta"/>
</dbReference>
<organism evidence="10">
    <name type="scientific">Candida tenuis (strain ATCC 10573 / BCRC 21748 / CBS 615 / JCM 9827 / NBRC 10315 / NRRL Y-1498 / VKM Y-70)</name>
    <name type="common">Yeast</name>
    <name type="synonym">Yamadazyma tenuis</name>
    <dbReference type="NCBI Taxonomy" id="590646"/>
    <lineage>
        <taxon>Eukaryota</taxon>
        <taxon>Fungi</taxon>
        <taxon>Dikarya</taxon>
        <taxon>Ascomycota</taxon>
        <taxon>Saccharomycotina</taxon>
        <taxon>Pichiomycetes</taxon>
        <taxon>Debaryomycetaceae</taxon>
        <taxon>Yamadazyma</taxon>
    </lineage>
</organism>
<accession>G3BE69</accession>
<evidence type="ECO:0000256" key="7">
    <source>
        <dbReference type="SAM" id="MobiDB-lite"/>
    </source>
</evidence>
<proteinExistence type="inferred from homology"/>
<name>G3BE69_CANTC</name>
<comment type="function">
    <text evidence="6">Adaptins are components of the adaptor complexes which link clathrin to receptors in coated vesicles. Clathrin-associated protein complexes are believed to interact with the cytoplasmic tails of membrane proteins, leading to their selection and concentration.</text>
</comment>
<dbReference type="GO" id="GO:0016192">
    <property type="term" value="P:vesicle-mediated transport"/>
    <property type="evidence" value="ECO:0007669"/>
    <property type="project" value="InterPro"/>
</dbReference>
<protein>
    <recommendedName>
        <fullName evidence="6">AP complex subunit beta</fullName>
    </recommendedName>
</protein>
<evidence type="ECO:0000313" key="10">
    <source>
        <dbReference type="Proteomes" id="UP000000707"/>
    </source>
</evidence>
<dbReference type="Proteomes" id="UP000000707">
    <property type="component" value="Unassembled WGS sequence"/>
</dbReference>
<comment type="subcellular location">
    <subcellularLocation>
        <location evidence="1">Endomembrane system</location>
    </subcellularLocation>
</comment>
<dbReference type="AlphaFoldDB" id="G3BE69"/>
<dbReference type="STRING" id="590646.G3BE69"/>
<dbReference type="InterPro" id="IPR016024">
    <property type="entry name" value="ARM-type_fold"/>
</dbReference>
<dbReference type="GO" id="GO:0030117">
    <property type="term" value="C:membrane coat"/>
    <property type="evidence" value="ECO:0007669"/>
    <property type="project" value="InterPro"/>
</dbReference>
<evidence type="ECO:0000256" key="4">
    <source>
        <dbReference type="ARBA" id="ARBA00022927"/>
    </source>
</evidence>
<dbReference type="EMBL" id="GL996528">
    <property type="protein sequence ID" value="EGV60473.1"/>
    <property type="molecule type" value="Genomic_DNA"/>
</dbReference>
<sequence length="701" mass="79596">MSDGKLFVKSKSSEIKAELDQAYKRGKPHAKIKLILKKVTANIILNNNEISKLLPDMINLLRFDDLEIRRVCLDFLCFYSHYDPKTALNAVPFLKRFREDSDSILRALTIKTLTSIELPEFTDLSFSVIKLYLKDPNVYVRIAAAYSTARLFKFSTSRVINENLIDSLNDLLYDEDDTVISVALSALDSIIEHDKTLDLKLTVNPSHSIKLLKTLHRTTEWSQVYILNSLLSFVPQHTNTALDLIELVIPFLQHENSSIVLNAVKVIVYLSNYVKDPELILPSLPKRLGSSLVSLLSKPPELQFLVLRNIILLLLGRKYLVQFDVEMLFCKYDDTIYVKDTKLEIIYLLANEHNFSTVTRELEEYATDVDVAMARKAIRAFGNLAIKITSAASLCVEIIIDLISNKVSYIVQEAVVVIKNIVRRYPGDFDYAITEMAKYYKLMEESDAKAAMIWMYGQYHHLIEDIEEGYTTLIQSYKDEPLEVQLATLTATTKLYLHYPEKFERSVLAVLKWATEEVNNPDIRERGFFYWRLISSESGSDVNGGFQSVAKQVVFNENPRIDSENENINPAVLEELELNIGTLASIYLKPIALVFRLSKSRTLPHSQALQPRRPSKNSADNSARSSRATSTDNLALPEEGKIYSSRKFNVSADAISRKKSIIRQSSFDSTPSGLSDDSKKNGLARRLSKRASILTGRRSSK</sequence>
<dbReference type="GeneID" id="18246315"/>
<dbReference type="SUPFAM" id="SSF48371">
    <property type="entry name" value="ARM repeat"/>
    <property type="match status" value="1"/>
</dbReference>
<dbReference type="KEGG" id="cten:18246315"/>
<keyword evidence="3 6" id="KW-0813">Transport</keyword>
<reference evidence="9 10" key="1">
    <citation type="journal article" date="2011" name="Proc. Natl. Acad. Sci. U.S.A.">
        <title>Comparative genomics of xylose-fermenting fungi for enhanced biofuel production.</title>
        <authorList>
            <person name="Wohlbach D.J."/>
            <person name="Kuo A."/>
            <person name="Sato T.K."/>
            <person name="Potts K.M."/>
            <person name="Salamov A.A."/>
            <person name="LaButti K.M."/>
            <person name="Sun H."/>
            <person name="Clum A."/>
            <person name="Pangilinan J.L."/>
            <person name="Lindquist E.A."/>
            <person name="Lucas S."/>
            <person name="Lapidus A."/>
            <person name="Jin M."/>
            <person name="Gunawan C."/>
            <person name="Balan V."/>
            <person name="Dale B.E."/>
            <person name="Jeffries T.W."/>
            <person name="Zinkel R."/>
            <person name="Barry K.W."/>
            <person name="Grigoriev I.V."/>
            <person name="Gasch A.P."/>
        </authorList>
    </citation>
    <scope>NUCLEOTIDE SEQUENCE [LARGE SCALE GENOMIC DNA]</scope>
    <source>
        <strain evidence="10">ATCC 10573 / BCRC 21748 / CBS 615 / JCM 9827 / NBRC 10315 / NRRL Y-1498 / VKM Y-70</strain>
    </source>
</reference>
<feature type="domain" description="Clathrin/coatomer adaptor adaptin-like N-terminal" evidence="8">
    <location>
        <begin position="15"/>
        <end position="537"/>
    </location>
</feature>
<dbReference type="PIRSF" id="PIRSF002291">
    <property type="entry name" value="AP_complex_beta"/>
    <property type="match status" value="1"/>
</dbReference>
<dbReference type="RefSeq" id="XP_006689687.1">
    <property type="nucleotide sequence ID" value="XM_006689624.1"/>
</dbReference>
<dbReference type="Pfam" id="PF01602">
    <property type="entry name" value="Adaptin_N"/>
    <property type="match status" value="1"/>
</dbReference>
<dbReference type="GO" id="GO:0006886">
    <property type="term" value="P:intracellular protein transport"/>
    <property type="evidence" value="ECO:0007669"/>
    <property type="project" value="InterPro"/>
</dbReference>
<evidence type="ECO:0000256" key="3">
    <source>
        <dbReference type="ARBA" id="ARBA00022448"/>
    </source>
</evidence>
<dbReference type="eggNOG" id="KOG1061">
    <property type="taxonomic scope" value="Eukaryota"/>
</dbReference>
<dbReference type="OrthoDB" id="10254310at2759"/>
<dbReference type="PANTHER" id="PTHR11134">
    <property type="entry name" value="ADAPTOR COMPLEX SUBUNIT BETA FAMILY MEMBER"/>
    <property type="match status" value="1"/>
</dbReference>
<keyword evidence="4 6" id="KW-0653">Protein transport</keyword>
<dbReference type="InterPro" id="IPR011989">
    <property type="entry name" value="ARM-like"/>
</dbReference>
<keyword evidence="5 6" id="KW-0472">Membrane</keyword>
<evidence type="ECO:0000256" key="5">
    <source>
        <dbReference type="ARBA" id="ARBA00023136"/>
    </source>
</evidence>
<comment type="similarity">
    <text evidence="2 6">Belongs to the adaptor complexes large subunit family.</text>
</comment>
<gene>
    <name evidence="9" type="ORF">CANTEDRAFT_111853</name>
</gene>
<evidence type="ECO:0000256" key="2">
    <source>
        <dbReference type="ARBA" id="ARBA00006613"/>
    </source>
</evidence>
<evidence type="ECO:0000313" key="9">
    <source>
        <dbReference type="EMBL" id="EGV60473.1"/>
    </source>
</evidence>
<evidence type="ECO:0000259" key="8">
    <source>
        <dbReference type="Pfam" id="PF01602"/>
    </source>
</evidence>
<dbReference type="GO" id="GO:0012505">
    <property type="term" value="C:endomembrane system"/>
    <property type="evidence" value="ECO:0007669"/>
    <property type="project" value="UniProtKB-SubCell"/>
</dbReference>
<dbReference type="Gene3D" id="1.25.10.10">
    <property type="entry name" value="Leucine-rich Repeat Variant"/>
    <property type="match status" value="1"/>
</dbReference>
<dbReference type="GO" id="GO:0030276">
    <property type="term" value="F:clathrin binding"/>
    <property type="evidence" value="ECO:0007669"/>
    <property type="project" value="InterPro"/>
</dbReference>
<dbReference type="InterPro" id="IPR002553">
    <property type="entry name" value="Clathrin/coatomer_adapt-like_N"/>
</dbReference>
<dbReference type="InterPro" id="IPR016342">
    <property type="entry name" value="AP_complex_bsu_1_2_4"/>
</dbReference>
<feature type="region of interest" description="Disordered" evidence="7">
    <location>
        <begin position="604"/>
        <end position="636"/>
    </location>
</feature>
<evidence type="ECO:0000256" key="1">
    <source>
        <dbReference type="ARBA" id="ARBA00004308"/>
    </source>
</evidence>